<dbReference type="InterPro" id="IPR011640">
    <property type="entry name" value="Fe2_transport_prot_B_C"/>
</dbReference>
<protein>
    <submittedName>
        <fullName evidence="4">Ferrous iron transporter B</fullName>
    </submittedName>
</protein>
<dbReference type="PRINTS" id="PR00326">
    <property type="entry name" value="GTP1OBG"/>
</dbReference>
<dbReference type="EMBL" id="JAACAK010000130">
    <property type="protein sequence ID" value="NIR76516.1"/>
    <property type="molecule type" value="Genomic_DNA"/>
</dbReference>
<dbReference type="GO" id="GO:0005886">
    <property type="term" value="C:plasma membrane"/>
    <property type="evidence" value="ECO:0007669"/>
    <property type="project" value="TreeGrafter"/>
</dbReference>
<evidence type="ECO:0000259" key="3">
    <source>
        <dbReference type="PROSITE" id="PS51711"/>
    </source>
</evidence>
<dbReference type="GO" id="GO:0005525">
    <property type="term" value="F:GTP binding"/>
    <property type="evidence" value="ECO:0007669"/>
    <property type="project" value="InterPro"/>
</dbReference>
<dbReference type="PANTHER" id="PTHR43185">
    <property type="entry name" value="FERROUS IRON TRANSPORT PROTEIN B"/>
    <property type="match status" value="1"/>
</dbReference>
<dbReference type="Gene3D" id="3.40.50.300">
    <property type="entry name" value="P-loop containing nucleotide triphosphate hydrolases"/>
    <property type="match status" value="1"/>
</dbReference>
<keyword evidence="2" id="KW-0812">Transmembrane</keyword>
<dbReference type="Pfam" id="PF07670">
    <property type="entry name" value="Gate"/>
    <property type="match status" value="2"/>
</dbReference>
<sequence length="588" mass="62742">MSRCHTAPAATSAPNPGTAVAPPEREELVVLVGNPNVGKSAIFSALSGRYAEISNFPGTTVEALTGQWNGRPLIDAPGTYGLGDHNEEERITSNLIGRSSVIINVVDAAHLDRDLFLTTQLAESRVPMVVALNLMDEARESGSAPDAEALERALGVPVVPTVAVTGEGVPELAAAVQEARPGTFSLNGADDLARRRAADELYARAVPQEGKRRRIAEWLGRASVTLHWGIPMIVLALTGVYYLVGVAVAQHLVDFTETRLGQEMWEPFARSVIDGIGIGGPIREILVGEFGLFTMTVTYVVFLLAPLVAAFYFALALLEDSGFLPRIATLVDRLLGAIGLNGRAVIPIILGFGCVTMGTITTRLLSTRREKTIATALLNFAIPCSAQLAVIAALLAGFGGGWVFAYAAIILAMLVMVGTVLDRMIPGVSTPLLIELPPLRWPRPRAVLKKTFTKGYWFMREATPWFAAGALIVSGLQVTGGLDLWQRAIRPVMVSWLHLPAESARAIIMGLVRRDYGAAGLYDMGLSAPQALVALIVITLFVPCVASIMVMAKEHGARTAVRIWIGTWIVAFAVGGVLAQILHLVGAV</sequence>
<dbReference type="PROSITE" id="PS51711">
    <property type="entry name" value="G_FEOB"/>
    <property type="match status" value="1"/>
</dbReference>
<feature type="transmembrane region" description="Helical" evidence="2">
    <location>
        <begin position="377"/>
        <end position="396"/>
    </location>
</feature>
<feature type="domain" description="FeoB-type G" evidence="3">
    <location>
        <begin position="26"/>
        <end position="182"/>
    </location>
</feature>
<evidence type="ECO:0000313" key="4">
    <source>
        <dbReference type="EMBL" id="NIR76516.1"/>
    </source>
</evidence>
<dbReference type="AlphaFoldDB" id="A0AAE5CAH7"/>
<feature type="transmembrane region" description="Helical" evidence="2">
    <location>
        <begin position="465"/>
        <end position="485"/>
    </location>
</feature>
<reference evidence="4 5" key="1">
    <citation type="submission" date="2020-01" db="EMBL/GenBank/DDBJ databases">
        <title>Genomes assembled from Gulf of Kutch pelagic sediment metagenomes.</title>
        <authorList>
            <person name="Chandrashekar M."/>
            <person name="Mahajan M.S."/>
            <person name="Dave K.J."/>
            <person name="Vatsa P."/>
            <person name="Nathani N.M."/>
        </authorList>
    </citation>
    <scope>NUCLEOTIDE SEQUENCE [LARGE SCALE GENOMIC DNA]</scope>
    <source>
        <strain evidence="4">KS3-K002</strain>
    </source>
</reference>
<evidence type="ECO:0000313" key="5">
    <source>
        <dbReference type="Proteomes" id="UP000702544"/>
    </source>
</evidence>
<dbReference type="GO" id="GO:0015093">
    <property type="term" value="F:ferrous iron transmembrane transporter activity"/>
    <property type="evidence" value="ECO:0007669"/>
    <property type="project" value="InterPro"/>
</dbReference>
<dbReference type="InterPro" id="IPR030389">
    <property type="entry name" value="G_FEOB_dom"/>
</dbReference>
<feature type="transmembrane region" description="Helical" evidence="2">
    <location>
        <begin position="290"/>
        <end position="315"/>
    </location>
</feature>
<dbReference type="PANTHER" id="PTHR43185:SF1">
    <property type="entry name" value="FE(2+) TRANSPORTER FEOB"/>
    <property type="match status" value="1"/>
</dbReference>
<dbReference type="SUPFAM" id="SSF52540">
    <property type="entry name" value="P-loop containing nucleoside triphosphate hydrolases"/>
    <property type="match status" value="1"/>
</dbReference>
<feature type="transmembrane region" description="Helical" evidence="2">
    <location>
        <begin position="563"/>
        <end position="585"/>
    </location>
</feature>
<feature type="region of interest" description="Disordered" evidence="1">
    <location>
        <begin position="1"/>
        <end position="21"/>
    </location>
</feature>
<dbReference type="InterPro" id="IPR050860">
    <property type="entry name" value="FeoB_GTPase"/>
</dbReference>
<gene>
    <name evidence="4" type="ORF">GWO12_15660</name>
</gene>
<dbReference type="InterPro" id="IPR027417">
    <property type="entry name" value="P-loop_NTPase"/>
</dbReference>
<evidence type="ECO:0000256" key="1">
    <source>
        <dbReference type="SAM" id="MobiDB-lite"/>
    </source>
</evidence>
<keyword evidence="2" id="KW-1133">Transmembrane helix</keyword>
<accession>A0AAE5CAH7</accession>
<dbReference type="Pfam" id="PF07664">
    <property type="entry name" value="FeoB_C"/>
    <property type="match status" value="1"/>
</dbReference>
<dbReference type="InterPro" id="IPR006073">
    <property type="entry name" value="GTP-bd"/>
</dbReference>
<organism evidence="4 5">
    <name type="scientific">Candidatus Kutchimonas denitrificans</name>
    <dbReference type="NCBI Taxonomy" id="3056748"/>
    <lineage>
        <taxon>Bacteria</taxon>
        <taxon>Pseudomonadati</taxon>
        <taxon>Gemmatimonadota</taxon>
        <taxon>Gemmatimonadia</taxon>
        <taxon>Candidatus Palauibacterales</taxon>
        <taxon>Candidatus Palauibacteraceae</taxon>
        <taxon>Candidatus Kutchimonas</taxon>
    </lineage>
</organism>
<dbReference type="Proteomes" id="UP000702544">
    <property type="component" value="Unassembled WGS sequence"/>
</dbReference>
<dbReference type="Pfam" id="PF02421">
    <property type="entry name" value="FeoB_N"/>
    <property type="match status" value="1"/>
</dbReference>
<evidence type="ECO:0000256" key="2">
    <source>
        <dbReference type="SAM" id="Phobius"/>
    </source>
</evidence>
<feature type="transmembrane region" description="Helical" evidence="2">
    <location>
        <begin position="531"/>
        <end position="551"/>
    </location>
</feature>
<feature type="transmembrane region" description="Helical" evidence="2">
    <location>
        <begin position="344"/>
        <end position="365"/>
    </location>
</feature>
<dbReference type="InterPro" id="IPR011642">
    <property type="entry name" value="Gate_dom"/>
</dbReference>
<feature type="transmembrane region" description="Helical" evidence="2">
    <location>
        <begin position="402"/>
        <end position="421"/>
    </location>
</feature>
<proteinExistence type="predicted"/>
<keyword evidence="2" id="KW-0472">Membrane</keyword>
<feature type="transmembrane region" description="Helical" evidence="2">
    <location>
        <begin position="228"/>
        <end position="249"/>
    </location>
</feature>
<name>A0AAE5CAH7_9BACT</name>
<comment type="caution">
    <text evidence="4">The sequence shown here is derived from an EMBL/GenBank/DDBJ whole genome shotgun (WGS) entry which is preliminary data.</text>
</comment>